<name>A0A075VC41_9PSEU</name>
<protein>
    <submittedName>
        <fullName evidence="3">Uncharacterized protein</fullName>
    </submittedName>
</protein>
<proteinExistence type="predicted"/>
<evidence type="ECO:0000256" key="2">
    <source>
        <dbReference type="SAM" id="Phobius"/>
    </source>
</evidence>
<dbReference type="AlphaFoldDB" id="A0A075VC41"/>
<sequence length="55" mass="5907">MTTPPDRPDTPADTEPADRPEPRPRWVVAVAAVAITLLVIFVVLHLAGVNIGGHR</sequence>
<keyword evidence="2" id="KW-0472">Membrane</keyword>
<dbReference type="EMBL" id="CP008953">
    <property type="protein sequence ID" value="AIG80440.1"/>
    <property type="molecule type" value="Genomic_DNA"/>
</dbReference>
<evidence type="ECO:0000256" key="1">
    <source>
        <dbReference type="SAM" id="MobiDB-lite"/>
    </source>
</evidence>
<evidence type="ECO:0000313" key="3">
    <source>
        <dbReference type="EMBL" id="AIG80440.1"/>
    </source>
</evidence>
<dbReference type="KEGG" id="aja:AJAP_38270"/>
<keyword evidence="2" id="KW-1133">Transmembrane helix</keyword>
<dbReference type="HOGENOM" id="CLU_3021679_0_0_11"/>
<feature type="region of interest" description="Disordered" evidence="1">
    <location>
        <begin position="1"/>
        <end position="23"/>
    </location>
</feature>
<accession>A0A075VC41</accession>
<organism evidence="3 4">
    <name type="scientific">Amycolatopsis japonica</name>
    <dbReference type="NCBI Taxonomy" id="208439"/>
    <lineage>
        <taxon>Bacteria</taxon>
        <taxon>Bacillati</taxon>
        <taxon>Actinomycetota</taxon>
        <taxon>Actinomycetes</taxon>
        <taxon>Pseudonocardiales</taxon>
        <taxon>Pseudonocardiaceae</taxon>
        <taxon>Amycolatopsis</taxon>
        <taxon>Amycolatopsis japonica group</taxon>
    </lineage>
</organism>
<dbReference type="Proteomes" id="UP000028492">
    <property type="component" value="Chromosome"/>
</dbReference>
<dbReference type="RefSeq" id="WP_158509819.1">
    <property type="nucleotide sequence ID" value="NZ_CP008953.1"/>
</dbReference>
<reference evidence="3 4" key="1">
    <citation type="journal article" date="2014" name="J. Biotechnol.">
        <title>Complete genome sequence of the actinobacterium Amycolatopsis japonica MG417-CF17(T) (=DSM 44213T) producing (S,S)-N,N'-ethylenediaminedisuccinic acid.</title>
        <authorList>
            <person name="Stegmann E."/>
            <person name="Albersmeier A."/>
            <person name="Spohn M."/>
            <person name="Gert H."/>
            <person name="Weber T."/>
            <person name="Wohlleben W."/>
            <person name="Kalinowski J."/>
            <person name="Ruckert C."/>
        </authorList>
    </citation>
    <scope>NUCLEOTIDE SEQUENCE [LARGE SCALE GENOMIC DNA]</scope>
    <source>
        <strain evidence="4">MG417-CF17 (DSM 44213)</strain>
    </source>
</reference>
<keyword evidence="4" id="KW-1185">Reference proteome</keyword>
<evidence type="ECO:0000313" key="4">
    <source>
        <dbReference type="Proteomes" id="UP000028492"/>
    </source>
</evidence>
<dbReference type="STRING" id="208439.AJAP_38270"/>
<gene>
    <name evidence="3" type="ORF">AJAP_38270</name>
</gene>
<keyword evidence="2" id="KW-0812">Transmembrane</keyword>
<feature type="transmembrane region" description="Helical" evidence="2">
    <location>
        <begin position="26"/>
        <end position="49"/>
    </location>
</feature>